<dbReference type="GO" id="GO:0005829">
    <property type="term" value="C:cytosol"/>
    <property type="evidence" value="ECO:0007669"/>
    <property type="project" value="TreeGrafter"/>
</dbReference>
<gene>
    <name evidence="2" type="ORF">A2827_03610</name>
</gene>
<evidence type="ECO:0000313" key="2">
    <source>
        <dbReference type="EMBL" id="OGZ57345.1"/>
    </source>
</evidence>
<name>A0A1G2H4C4_9BACT</name>
<dbReference type="InterPro" id="IPR036477">
    <property type="entry name" value="Formyl_transf_N_sf"/>
</dbReference>
<sequence length="197" mass="23115">MNVLFLGNKNSEHSVDLYNYFRDEEGRVLFIDRKVVSEDLEEFKPDIIVSYNYRFIIRPAVFNYPKYGAVNLHISYLPWNKGADPNFWSFIDKTAKGVTIHCIDKGLDTGDIIVQKEVEFSENDTLKTSYEKLHAEIKNLFKQEWKNIRIGKYSRRRQNADEGSYHKSADKEPLLHLLSNGWDTKVSVLADYLEKER</sequence>
<dbReference type="Gene3D" id="3.40.50.12230">
    <property type="match status" value="1"/>
</dbReference>
<dbReference type="Pfam" id="PF00551">
    <property type="entry name" value="Formyl_trans_N"/>
    <property type="match status" value="1"/>
</dbReference>
<organism evidence="2 3">
    <name type="scientific">Candidatus Spechtbacteria bacterium RIFCSPHIGHO2_01_FULL_43_30</name>
    <dbReference type="NCBI Taxonomy" id="1802158"/>
    <lineage>
        <taxon>Bacteria</taxon>
        <taxon>Candidatus Spechtiibacteriota</taxon>
    </lineage>
</organism>
<dbReference type="GO" id="GO:0004479">
    <property type="term" value="F:methionyl-tRNA formyltransferase activity"/>
    <property type="evidence" value="ECO:0007669"/>
    <property type="project" value="TreeGrafter"/>
</dbReference>
<dbReference type="AlphaFoldDB" id="A0A1G2H4C4"/>
<feature type="domain" description="Formyl transferase N-terminal" evidence="1">
    <location>
        <begin position="36"/>
        <end position="140"/>
    </location>
</feature>
<dbReference type="EMBL" id="MHOD01000032">
    <property type="protein sequence ID" value="OGZ57345.1"/>
    <property type="molecule type" value="Genomic_DNA"/>
</dbReference>
<accession>A0A1G2H4C4</accession>
<evidence type="ECO:0000259" key="1">
    <source>
        <dbReference type="Pfam" id="PF00551"/>
    </source>
</evidence>
<dbReference type="STRING" id="1802158.A2827_03610"/>
<dbReference type="SUPFAM" id="SSF53328">
    <property type="entry name" value="Formyltransferase"/>
    <property type="match status" value="1"/>
</dbReference>
<reference evidence="2 3" key="1">
    <citation type="journal article" date="2016" name="Nat. Commun.">
        <title>Thousands of microbial genomes shed light on interconnected biogeochemical processes in an aquifer system.</title>
        <authorList>
            <person name="Anantharaman K."/>
            <person name="Brown C.T."/>
            <person name="Hug L.A."/>
            <person name="Sharon I."/>
            <person name="Castelle C.J."/>
            <person name="Probst A.J."/>
            <person name="Thomas B.C."/>
            <person name="Singh A."/>
            <person name="Wilkins M.J."/>
            <person name="Karaoz U."/>
            <person name="Brodie E.L."/>
            <person name="Williams K.H."/>
            <person name="Hubbard S.S."/>
            <person name="Banfield J.F."/>
        </authorList>
    </citation>
    <scope>NUCLEOTIDE SEQUENCE [LARGE SCALE GENOMIC DNA]</scope>
</reference>
<evidence type="ECO:0000313" key="3">
    <source>
        <dbReference type="Proteomes" id="UP000177932"/>
    </source>
</evidence>
<dbReference type="PANTHER" id="PTHR11138">
    <property type="entry name" value="METHIONYL-TRNA FORMYLTRANSFERASE"/>
    <property type="match status" value="1"/>
</dbReference>
<dbReference type="CDD" id="cd08369">
    <property type="entry name" value="FMT_core"/>
    <property type="match status" value="1"/>
</dbReference>
<proteinExistence type="predicted"/>
<dbReference type="PANTHER" id="PTHR11138:SF5">
    <property type="entry name" value="METHIONYL-TRNA FORMYLTRANSFERASE, MITOCHONDRIAL"/>
    <property type="match status" value="1"/>
</dbReference>
<dbReference type="Proteomes" id="UP000177932">
    <property type="component" value="Unassembled WGS sequence"/>
</dbReference>
<dbReference type="InterPro" id="IPR002376">
    <property type="entry name" value="Formyl_transf_N"/>
</dbReference>
<protein>
    <recommendedName>
        <fullName evidence="1">Formyl transferase N-terminal domain-containing protein</fullName>
    </recommendedName>
</protein>
<comment type="caution">
    <text evidence="2">The sequence shown here is derived from an EMBL/GenBank/DDBJ whole genome shotgun (WGS) entry which is preliminary data.</text>
</comment>